<reference evidence="1" key="1">
    <citation type="journal article" date="2004" name="Environ. Microbiol.">
        <title>Characterization of Large-Insert DNA Libraries from Soil for Environmental Genomic Studies of Archaea.</title>
        <authorList>
            <person name="Treusch A.H."/>
            <person name="Kletzin A."/>
            <person name="Raddatz G."/>
            <person name="Ochsenreiter T."/>
            <person name="Quaiser A."/>
            <person name="Meurer G."/>
            <person name="Schuster S.C."/>
            <person name="Schleper C."/>
        </authorList>
    </citation>
    <scope>NUCLEOTIDE SEQUENCE</scope>
</reference>
<proteinExistence type="predicted"/>
<organism evidence="1">
    <name type="scientific">uncultured crenarchaeote</name>
    <dbReference type="NCBI Taxonomy" id="29281"/>
    <lineage>
        <taxon>Archaea</taxon>
        <taxon>Thermoproteota</taxon>
        <taxon>environmental samples</taxon>
    </lineage>
</organism>
<dbReference type="SUPFAM" id="SSF46785">
    <property type="entry name" value="Winged helix' DNA-binding domain"/>
    <property type="match status" value="1"/>
</dbReference>
<sequence length="187" mass="20210">MSNMQEGGNQKPNSDVGSNLVVSISINDITVQFSGSGESVLSSVMTFISKHVPTLDLAKRISLNYSTAELIEQFGNFVKITPEGPMVDVSFSHVKLSDKQVVVLYLVAMKIVRELGKGENEKVSIPQIQSTTGLNPKSISSRLSELVKSGHVIKESNKNGPQIGLYVISTAGIHWLASSLSKKKKPL</sequence>
<dbReference type="EMBL" id="AJ627420">
    <property type="protein sequence ID" value="CAF28685.1"/>
    <property type="molecule type" value="Genomic_DNA"/>
</dbReference>
<accession>Q702D9</accession>
<dbReference type="InterPro" id="IPR036388">
    <property type="entry name" value="WH-like_DNA-bd_sf"/>
</dbReference>
<protein>
    <submittedName>
        <fullName evidence="1">Uncharacterized protein</fullName>
    </submittedName>
</protein>
<evidence type="ECO:0000313" key="1">
    <source>
        <dbReference type="EMBL" id="CAF28685.1"/>
    </source>
</evidence>
<dbReference type="InterPro" id="IPR036390">
    <property type="entry name" value="WH_DNA-bd_sf"/>
</dbReference>
<name>Q702D9_9CREN</name>
<dbReference type="Gene3D" id="1.10.10.10">
    <property type="entry name" value="Winged helix-like DNA-binding domain superfamily/Winged helix DNA-binding domain"/>
    <property type="match status" value="1"/>
</dbReference>
<dbReference type="AlphaFoldDB" id="Q702D9"/>